<gene>
    <name evidence="1" type="ORF">CNEO2_100092</name>
</gene>
<dbReference type="AlphaFoldDB" id="A0AAD2DCV6"/>
<evidence type="ECO:0000313" key="2">
    <source>
        <dbReference type="Proteomes" id="UP001189143"/>
    </source>
</evidence>
<dbReference type="RefSeq" id="WP_230141515.1">
    <property type="nucleotide sequence ID" value="NZ_CAKJVF010000172.1"/>
</dbReference>
<evidence type="ECO:0000313" key="1">
    <source>
        <dbReference type="EMBL" id="CAI3539494.1"/>
    </source>
</evidence>
<sequence>MKELSYYNDNKLSVKHHLLNLSHFEKKERYRAKKDFMFYLGECEHKSASLLDRSLLGQSWINFDDLDYVPSQLIDNRIKPLIKRQARFMFGKAPDILFKPYDKKDKDTCEELRQYIDSILNANRFWSNTLKAFRIATVTKRVLLRLEANPGMPIKLFYHSIDDFSYNVDPNDVTKLIDVTFVREHPDNEKNKDNPEHQFWYKYIYYLKDKKCYLKVQTFKASNLDLVIDEIEQFTGLSKIPCWVIANEQSIINVIGSSDIKDLKPLQNAYNRRISDFNDALRFQMFGQTTIVDGDEEDVNRCRIAPNALMAIKTRSDNSTDSTRQAQVKRVESSFSNSEPIQTFLKLLDDSMHDKLAIPTDDKTADVPSAKTIKYIYTELVARCDEKWNDWEPVIRSLIRLIIEACSILGCYSNWNSVWNELLFNIVINKNYPIPEDESDKKTLAMSEVSAGVRSRKNYIKEFSDDEDYEAQFNEILEEITLIAKAEDSMIDEADTDYEKQDGDDINE</sequence>
<dbReference type="EMBL" id="CAMTCP010000011">
    <property type="protein sequence ID" value="CAI3539494.1"/>
    <property type="molecule type" value="Genomic_DNA"/>
</dbReference>
<reference evidence="1" key="1">
    <citation type="submission" date="2022-10" db="EMBL/GenBank/DDBJ databases">
        <authorList>
            <person name="Aires J."/>
            <person name="Mesa V."/>
        </authorList>
    </citation>
    <scope>NUCLEOTIDE SEQUENCE</scope>
    <source>
        <strain evidence="1">Clostridium neonatale JD116</strain>
    </source>
</reference>
<comment type="caution">
    <text evidence="1">The sequence shown here is derived from an EMBL/GenBank/DDBJ whole genome shotgun (WGS) entry which is preliminary data.</text>
</comment>
<proteinExistence type="predicted"/>
<organism evidence="1 2">
    <name type="scientific">Clostridium neonatale</name>
    <dbReference type="NCBI Taxonomy" id="137838"/>
    <lineage>
        <taxon>Bacteria</taxon>
        <taxon>Bacillati</taxon>
        <taxon>Bacillota</taxon>
        <taxon>Clostridia</taxon>
        <taxon>Eubacteriales</taxon>
        <taxon>Clostridiaceae</taxon>
        <taxon>Clostridium</taxon>
    </lineage>
</organism>
<dbReference type="InterPro" id="IPR021145">
    <property type="entry name" value="Portal_protein_SPP1_Gp6-like"/>
</dbReference>
<dbReference type="Pfam" id="PF05133">
    <property type="entry name" value="SPP1_portal"/>
    <property type="match status" value="1"/>
</dbReference>
<accession>A0AAD2DCV6</accession>
<dbReference type="Proteomes" id="UP001189143">
    <property type="component" value="Unassembled WGS sequence"/>
</dbReference>
<name>A0AAD2DCV6_9CLOT</name>
<protein>
    <submittedName>
        <fullName evidence="1">Phage portal protein</fullName>
    </submittedName>
</protein>